<evidence type="ECO:0000256" key="1">
    <source>
        <dbReference type="ARBA" id="ARBA00010541"/>
    </source>
</evidence>
<evidence type="ECO:0000259" key="9">
    <source>
        <dbReference type="PROSITE" id="PS50106"/>
    </source>
</evidence>
<dbReference type="Gene3D" id="2.40.10.120">
    <property type="match status" value="1"/>
</dbReference>
<dbReference type="InterPro" id="IPR001478">
    <property type="entry name" value="PDZ"/>
</dbReference>
<gene>
    <name evidence="10" type="ORF">LV89_00812</name>
</gene>
<dbReference type="SMART" id="SM00228">
    <property type="entry name" value="PDZ"/>
    <property type="match status" value="2"/>
</dbReference>
<dbReference type="InterPro" id="IPR036034">
    <property type="entry name" value="PDZ_sf"/>
</dbReference>
<keyword evidence="3" id="KW-0732">Signal</keyword>
<feature type="active site" description="Charge relay system" evidence="7">
    <location>
        <position position="142"/>
    </location>
</feature>
<dbReference type="GO" id="GO:0004252">
    <property type="term" value="F:serine-type endopeptidase activity"/>
    <property type="evidence" value="ECO:0007669"/>
    <property type="project" value="InterPro"/>
</dbReference>
<organism evidence="10 11">
    <name type="scientific">Arcicella aurantiaca</name>
    <dbReference type="NCBI Taxonomy" id="591202"/>
    <lineage>
        <taxon>Bacteria</taxon>
        <taxon>Pseudomonadati</taxon>
        <taxon>Bacteroidota</taxon>
        <taxon>Cytophagia</taxon>
        <taxon>Cytophagales</taxon>
        <taxon>Flectobacillaceae</taxon>
        <taxon>Arcicella</taxon>
    </lineage>
</organism>
<dbReference type="PROSITE" id="PS50106">
    <property type="entry name" value="PDZ"/>
    <property type="match status" value="1"/>
</dbReference>
<dbReference type="InterPro" id="IPR001940">
    <property type="entry name" value="Peptidase_S1C"/>
</dbReference>
<proteinExistence type="inferred from homology"/>
<evidence type="ECO:0000313" key="10">
    <source>
        <dbReference type="EMBL" id="PWK28608.1"/>
    </source>
</evidence>
<name>A0A316EIE8_9BACT</name>
<dbReference type="InterPro" id="IPR011782">
    <property type="entry name" value="Pept_S1C_Do"/>
</dbReference>
<evidence type="ECO:0000256" key="3">
    <source>
        <dbReference type="ARBA" id="ARBA00022729"/>
    </source>
</evidence>
<comment type="similarity">
    <text evidence="1">Belongs to the peptidase S1C family.</text>
</comment>
<accession>A0A316EIE8</accession>
<sequence>MNFKLIKNMEIKSNLKTLAIVGALSSATTLGAYKLFLEKSPSDSVFTNTPSAFTRLVSDASPMPAGSPGEFTYAAEKATPAVVHIKTKMTRNVSRQMMDPFEEFFGGNPFGGGGNRRQPEAQEASGSGVIISSDGFIVTNNHVVQDADEVSVILNDKRELKAKVISTDPSTDLAVIQVKSSNLPFLTFGDSDNIKVGEWVLAVGNPFNLESTVTAGIVSAKGRQNIIDRDKDVNPLESFIQTDAAVNPGNSGGALVNLKGELIGINTAIYSRTGQFAGYSFAVPVSIVKKVSADLIKYGNVQRGFLGVNIQEVNSKLVEEKDLKVNDGVYVGGFPAGGSAAQSAGLKVNDVIVKVDGVGTPSQSKLMELVGRKRPGETVVVTVNRDGAIKDFNVVLKNKDGNTNIVKGETASSVSSDYLGAKLANLSENDKAKYKIQGGAKITEVDPNGRLGYQGFDKGFVITKIDEKAVADAKEVAEILANRKGRVKIEGIDVDGTRVIMVL</sequence>
<dbReference type="EMBL" id="QGGO01000003">
    <property type="protein sequence ID" value="PWK28608.1"/>
    <property type="molecule type" value="Genomic_DNA"/>
</dbReference>
<feature type="domain" description="PDZ" evidence="9">
    <location>
        <begin position="295"/>
        <end position="387"/>
    </location>
</feature>
<dbReference type="Pfam" id="PF13365">
    <property type="entry name" value="Trypsin_2"/>
    <property type="match status" value="1"/>
</dbReference>
<dbReference type="GO" id="GO:0006508">
    <property type="term" value="P:proteolysis"/>
    <property type="evidence" value="ECO:0007669"/>
    <property type="project" value="UniProtKB-KW"/>
</dbReference>
<dbReference type="SUPFAM" id="SSF50494">
    <property type="entry name" value="Trypsin-like serine proteases"/>
    <property type="match status" value="1"/>
</dbReference>
<evidence type="ECO:0000256" key="4">
    <source>
        <dbReference type="ARBA" id="ARBA00022737"/>
    </source>
</evidence>
<keyword evidence="2 10" id="KW-0645">Protease</keyword>
<dbReference type="SUPFAM" id="SSF50156">
    <property type="entry name" value="PDZ domain-like"/>
    <property type="match status" value="2"/>
</dbReference>
<dbReference type="PANTHER" id="PTHR22939">
    <property type="entry name" value="SERINE PROTEASE FAMILY S1C HTRA-RELATED"/>
    <property type="match status" value="1"/>
</dbReference>
<keyword evidence="4" id="KW-0677">Repeat</keyword>
<keyword evidence="6" id="KW-0720">Serine protease</keyword>
<protein>
    <submittedName>
        <fullName evidence="10">Do/DeqQ family serine protease</fullName>
    </submittedName>
</protein>
<feature type="active site" description="Charge relay system" evidence="7">
    <location>
        <position position="251"/>
    </location>
</feature>
<keyword evidence="11" id="KW-1185">Reference proteome</keyword>
<dbReference type="Proteomes" id="UP000245489">
    <property type="component" value="Unassembled WGS sequence"/>
</dbReference>
<feature type="active site" description="Charge relay system" evidence="7">
    <location>
        <position position="172"/>
    </location>
</feature>
<evidence type="ECO:0000256" key="8">
    <source>
        <dbReference type="PIRSR" id="PIRSR611782-2"/>
    </source>
</evidence>
<dbReference type="Pfam" id="PF13180">
    <property type="entry name" value="PDZ_2"/>
    <property type="match status" value="1"/>
</dbReference>
<evidence type="ECO:0000256" key="6">
    <source>
        <dbReference type="ARBA" id="ARBA00022825"/>
    </source>
</evidence>
<dbReference type="PANTHER" id="PTHR22939:SF129">
    <property type="entry name" value="SERINE PROTEASE HTRA2, MITOCHONDRIAL"/>
    <property type="match status" value="1"/>
</dbReference>
<dbReference type="InterPro" id="IPR009003">
    <property type="entry name" value="Peptidase_S1_PA"/>
</dbReference>
<dbReference type="Gene3D" id="2.30.42.10">
    <property type="match status" value="2"/>
</dbReference>
<evidence type="ECO:0000313" key="11">
    <source>
        <dbReference type="Proteomes" id="UP000245489"/>
    </source>
</evidence>
<feature type="binding site" evidence="8">
    <location>
        <position position="142"/>
    </location>
    <ligand>
        <name>substrate</name>
    </ligand>
</feature>
<evidence type="ECO:0000256" key="5">
    <source>
        <dbReference type="ARBA" id="ARBA00022801"/>
    </source>
</evidence>
<feature type="binding site" evidence="8">
    <location>
        <begin position="249"/>
        <end position="251"/>
    </location>
    <ligand>
        <name>substrate</name>
    </ligand>
</feature>
<reference evidence="10 11" key="1">
    <citation type="submission" date="2018-05" db="EMBL/GenBank/DDBJ databases">
        <title>Genomic Encyclopedia of Archaeal and Bacterial Type Strains, Phase II (KMG-II): from individual species to whole genera.</title>
        <authorList>
            <person name="Goeker M."/>
        </authorList>
    </citation>
    <scope>NUCLEOTIDE SEQUENCE [LARGE SCALE GENOMIC DNA]</scope>
    <source>
        <strain evidence="10 11">DSM 22214</strain>
    </source>
</reference>
<feature type="binding site" evidence="8">
    <location>
        <position position="172"/>
    </location>
    <ligand>
        <name>substrate</name>
    </ligand>
</feature>
<comment type="caution">
    <text evidence="10">The sequence shown here is derived from an EMBL/GenBank/DDBJ whole genome shotgun (WGS) entry which is preliminary data.</text>
</comment>
<dbReference type="PRINTS" id="PR00834">
    <property type="entry name" value="PROTEASES2C"/>
</dbReference>
<keyword evidence="5" id="KW-0378">Hydrolase</keyword>
<evidence type="ECO:0000256" key="2">
    <source>
        <dbReference type="ARBA" id="ARBA00022670"/>
    </source>
</evidence>
<evidence type="ECO:0000256" key="7">
    <source>
        <dbReference type="PIRSR" id="PIRSR611782-1"/>
    </source>
</evidence>
<dbReference type="NCBIfam" id="TIGR02037">
    <property type="entry name" value="degP_htrA_DO"/>
    <property type="match status" value="1"/>
</dbReference>
<dbReference type="AlphaFoldDB" id="A0A316EIE8"/>